<evidence type="ECO:0000256" key="2">
    <source>
        <dbReference type="ARBA" id="ARBA00008114"/>
    </source>
</evidence>
<dbReference type="Proteomes" id="UP000198668">
    <property type="component" value="Unassembled WGS sequence"/>
</dbReference>
<keyword evidence="6 7" id="KW-0472">Membrane</keyword>
<dbReference type="SUPFAM" id="SSF161111">
    <property type="entry name" value="Cation efflux protein transmembrane domain-like"/>
    <property type="match status" value="1"/>
</dbReference>
<dbReference type="InterPro" id="IPR002524">
    <property type="entry name" value="Cation_efflux"/>
</dbReference>
<dbReference type="GO" id="GO:0016020">
    <property type="term" value="C:membrane"/>
    <property type="evidence" value="ECO:0007669"/>
    <property type="project" value="UniProtKB-SubCell"/>
</dbReference>
<comment type="similarity">
    <text evidence="2">Belongs to the cation diffusion facilitator (CDF) transporter (TC 2.A.4) family.</text>
</comment>
<evidence type="ECO:0000256" key="7">
    <source>
        <dbReference type="SAM" id="Phobius"/>
    </source>
</evidence>
<dbReference type="InterPro" id="IPR036837">
    <property type="entry name" value="Cation_efflux_CTD_sf"/>
</dbReference>
<feature type="domain" description="Cation efflux protein cytoplasmic" evidence="9">
    <location>
        <begin position="312"/>
        <end position="377"/>
    </location>
</feature>
<accession>A0A1I3CQX3</accession>
<evidence type="ECO:0000313" key="10">
    <source>
        <dbReference type="EMBL" id="SFH76661.1"/>
    </source>
</evidence>
<dbReference type="Pfam" id="PF16916">
    <property type="entry name" value="ZT_dimer"/>
    <property type="match status" value="2"/>
</dbReference>
<protein>
    <submittedName>
        <fullName evidence="10">Cation diffusion facilitator family transporter</fullName>
    </submittedName>
</protein>
<feature type="transmembrane region" description="Helical" evidence="7">
    <location>
        <begin position="95"/>
        <end position="113"/>
    </location>
</feature>
<dbReference type="InterPro" id="IPR058533">
    <property type="entry name" value="Cation_efflux_TM"/>
</dbReference>
<evidence type="ECO:0000256" key="3">
    <source>
        <dbReference type="ARBA" id="ARBA00022448"/>
    </source>
</evidence>
<keyword evidence="4 7" id="KW-0812">Transmembrane</keyword>
<gene>
    <name evidence="10" type="ORF">SAMN04489868_12116</name>
</gene>
<name>A0A1I3CQX3_9LACT</name>
<dbReference type="InterPro" id="IPR050291">
    <property type="entry name" value="CDF_Transporter"/>
</dbReference>
<dbReference type="Pfam" id="PF01545">
    <property type="entry name" value="Cation_efflux"/>
    <property type="match status" value="1"/>
</dbReference>
<evidence type="ECO:0000259" key="8">
    <source>
        <dbReference type="Pfam" id="PF01545"/>
    </source>
</evidence>
<feature type="transmembrane region" description="Helical" evidence="7">
    <location>
        <begin position="128"/>
        <end position="150"/>
    </location>
</feature>
<evidence type="ECO:0000256" key="6">
    <source>
        <dbReference type="ARBA" id="ARBA00023136"/>
    </source>
</evidence>
<evidence type="ECO:0000256" key="1">
    <source>
        <dbReference type="ARBA" id="ARBA00004141"/>
    </source>
</evidence>
<dbReference type="Gene3D" id="1.20.1510.10">
    <property type="entry name" value="Cation efflux protein transmembrane domain"/>
    <property type="match status" value="1"/>
</dbReference>
<organism evidence="10 11">
    <name type="scientific">Pisciglobus halotolerans</name>
    <dbReference type="NCBI Taxonomy" id="745365"/>
    <lineage>
        <taxon>Bacteria</taxon>
        <taxon>Bacillati</taxon>
        <taxon>Bacillota</taxon>
        <taxon>Bacilli</taxon>
        <taxon>Lactobacillales</taxon>
        <taxon>Carnobacteriaceae</taxon>
    </lineage>
</organism>
<dbReference type="PANTHER" id="PTHR43840">
    <property type="entry name" value="MITOCHONDRIAL METAL TRANSPORTER 1-RELATED"/>
    <property type="match status" value="1"/>
</dbReference>
<keyword evidence="3" id="KW-0813">Transport</keyword>
<dbReference type="RefSeq" id="WP_092092657.1">
    <property type="nucleotide sequence ID" value="NZ_FOQE01000021.1"/>
</dbReference>
<evidence type="ECO:0000313" key="11">
    <source>
        <dbReference type="Proteomes" id="UP000198668"/>
    </source>
</evidence>
<feature type="transmembrane region" description="Helical" evidence="7">
    <location>
        <begin position="21"/>
        <end position="45"/>
    </location>
</feature>
<dbReference type="FunFam" id="1.20.1510.10:FF:000006">
    <property type="entry name" value="Divalent cation efflux transporter"/>
    <property type="match status" value="1"/>
</dbReference>
<keyword evidence="5 7" id="KW-1133">Transmembrane helix</keyword>
<dbReference type="OrthoDB" id="9806522at2"/>
<feature type="domain" description="Cation efflux protein cytoplasmic" evidence="9">
    <location>
        <begin position="225"/>
        <end position="301"/>
    </location>
</feature>
<comment type="subcellular location">
    <subcellularLocation>
        <location evidence="1">Membrane</location>
        <topology evidence="1">Multi-pass membrane protein</topology>
    </subcellularLocation>
</comment>
<feature type="transmembrane region" description="Helical" evidence="7">
    <location>
        <begin position="195"/>
        <end position="214"/>
    </location>
</feature>
<feature type="domain" description="Cation efflux protein transmembrane" evidence="8">
    <location>
        <begin position="30"/>
        <end position="221"/>
    </location>
</feature>
<dbReference type="Gene3D" id="3.30.70.1350">
    <property type="entry name" value="Cation efflux protein, cytoplasmic domain"/>
    <property type="match status" value="1"/>
</dbReference>
<dbReference type="PANTHER" id="PTHR43840:SF50">
    <property type="entry name" value="MANGANESE EFFLUX SYSTEM PROTEIN MNES"/>
    <property type="match status" value="1"/>
</dbReference>
<dbReference type="NCBIfam" id="TIGR01297">
    <property type="entry name" value="CDF"/>
    <property type="match status" value="1"/>
</dbReference>
<dbReference type="SUPFAM" id="SSF160240">
    <property type="entry name" value="Cation efflux protein cytoplasmic domain-like"/>
    <property type="match status" value="2"/>
</dbReference>
<dbReference type="InterPro" id="IPR027470">
    <property type="entry name" value="Cation_efflux_CTD"/>
</dbReference>
<proteinExistence type="inferred from homology"/>
<keyword evidence="11" id="KW-1185">Reference proteome</keyword>
<dbReference type="EMBL" id="FOQE01000021">
    <property type="protein sequence ID" value="SFH76661.1"/>
    <property type="molecule type" value="Genomic_DNA"/>
</dbReference>
<evidence type="ECO:0000256" key="5">
    <source>
        <dbReference type="ARBA" id="ARBA00022989"/>
    </source>
</evidence>
<dbReference type="AlphaFoldDB" id="A0A1I3CQX3"/>
<dbReference type="GO" id="GO:0008324">
    <property type="term" value="F:monoatomic cation transmembrane transporter activity"/>
    <property type="evidence" value="ECO:0007669"/>
    <property type="project" value="InterPro"/>
</dbReference>
<reference evidence="10 11" key="1">
    <citation type="submission" date="2016-10" db="EMBL/GenBank/DDBJ databases">
        <authorList>
            <person name="de Groot N.N."/>
        </authorList>
    </citation>
    <scope>NUCLEOTIDE SEQUENCE [LARGE SCALE GENOMIC DNA]</scope>
    <source>
        <strain evidence="10 11">DSM 27630</strain>
    </source>
</reference>
<dbReference type="InterPro" id="IPR027469">
    <property type="entry name" value="Cation_efflux_TMD_sf"/>
</dbReference>
<evidence type="ECO:0000259" key="9">
    <source>
        <dbReference type="Pfam" id="PF16916"/>
    </source>
</evidence>
<evidence type="ECO:0000256" key="4">
    <source>
        <dbReference type="ARBA" id="ARBA00022692"/>
    </source>
</evidence>
<sequence>MERFFDWIEQKSEQKGSDLRTGFGTAAGYIGLFSNLILFVIKFFSGLVTGSVAVTADAMNNLSDSASSILTLVGFYFAGKPADKEHPYGHQRSEYISGLIISFIILYVGGQFLRTSIERIMDPISPTMSTLVFVLLTVSILIKIGQGLFYQKTARHIDSKTLSANAKDSFNDVYTTLTVLISAAIEHFTGWQIDGYVGLLIAIYIIISGFKMISSFVNDLLGTRPSEEEINQMTAYLDDYQSIIGYHDLLIHSYGPDQKFASVHIEIDDSWSLNQAHDVIDDIEKKVKSNLGINLVCHLDPVAIHSEEQNYIYDKIKQILKSYQLNLKFHDFRIEMKGTHPLLTFDVVVPEDTELTNEELLAKIQHDIQTQIGDYQTDIDFDRHYLLRK</sequence>